<evidence type="ECO:0000313" key="1">
    <source>
        <dbReference type="EMBL" id="TDT91761.1"/>
    </source>
</evidence>
<gene>
    <name evidence="1" type="ORF">EDC59_101160</name>
</gene>
<accession>A0AA94TLQ2</accession>
<name>A0AA94TLQ2_9BACT</name>
<sequence length="692" mass="79468">MKKPQIIHFTPKRGVDAIENITAFIEKAKGWKVFGDGVNWEDNKWDMNEHAQYRVRATASIQWTNFDTVPGRWNNKTPLLKQPFLDFAKAYLTYTQGLKPTKTYLNTLYAMRALERALCNRSNKPCPTRIDANALNAAQKLLYDKDRTNNKKQVSILCKELERLSLFLNERCMLRCAPFVWKHSVKFTSPDQVIGNDFKTYRADKLPTDTCIYALADIYNGTDNPKFKLAATVALLLFSNPSRIGELLTLDHKCLIRDFQNDPEALAIRWFPEKGADPFIKSIMPSWRDLVVKAIAEIQQITNEARNIARWYDKRPDTIYLPKEHEHLRGKNELTSTEVKELLSVPVAASYFANNIAKLGKRDGFEWHYSFHEIEQLVISRLPNGMPFRLNEQKLRFSESLFIVPYNFFNPRSNALSNVLFEQVKYSHLKSLFGKKNKKSMFDKLGMFEPDGSKIIFNPHSARHWNETTSEYGLVDQNVRAAYAGRKSAGQNNWYSHADKTITSRKAIEIRDQADIIPPNVDTGIDIYNQPATLSSLVKNRFNPMNDTFNEIKAEVTNAGFCLLGMDQTCKKLHDHYLCSDHLYIKGDPRLESVIPVEIEKLESDNKQWQETANGDKNPIVVRNRQILQVLNNIMVILADSHIPKGSFFRLAHGKDYSKTRVTYYQRNKKLLGDIKGGAIPLIKVGDLCLST</sequence>
<comment type="caution">
    <text evidence="1">The sequence shown here is derived from an EMBL/GenBank/DDBJ whole genome shotgun (WGS) entry which is preliminary data.</text>
</comment>
<evidence type="ECO:0008006" key="3">
    <source>
        <dbReference type="Google" id="ProtNLM"/>
    </source>
</evidence>
<protein>
    <recommendedName>
        <fullName evidence="3">Integrase</fullName>
    </recommendedName>
</protein>
<evidence type="ECO:0000313" key="2">
    <source>
        <dbReference type="Proteomes" id="UP000295506"/>
    </source>
</evidence>
<dbReference type="EMBL" id="SOBK01000001">
    <property type="protein sequence ID" value="TDT91761.1"/>
    <property type="molecule type" value="Genomic_DNA"/>
</dbReference>
<organism evidence="1 2">
    <name type="scientific">Pseudodesulfovibrio indicus</name>
    <dbReference type="NCBI Taxonomy" id="1716143"/>
    <lineage>
        <taxon>Bacteria</taxon>
        <taxon>Pseudomonadati</taxon>
        <taxon>Thermodesulfobacteriota</taxon>
        <taxon>Desulfovibrionia</taxon>
        <taxon>Desulfovibrionales</taxon>
        <taxon>Desulfovibrionaceae</taxon>
    </lineage>
</organism>
<dbReference type="AlphaFoldDB" id="A0AA94TLQ2"/>
<dbReference type="RefSeq" id="WP_133987008.1">
    <property type="nucleotide sequence ID" value="NZ_CP014206.1"/>
</dbReference>
<dbReference type="Proteomes" id="UP000295506">
    <property type="component" value="Unassembled WGS sequence"/>
</dbReference>
<reference evidence="1 2" key="1">
    <citation type="submission" date="2019-03" db="EMBL/GenBank/DDBJ databases">
        <title>Genomic Encyclopedia of Type Strains, Phase IV (KMG-IV): sequencing the most valuable type-strain genomes for metagenomic binning, comparative biology and taxonomic classification.</title>
        <authorList>
            <person name="Goeker M."/>
        </authorList>
    </citation>
    <scope>NUCLEOTIDE SEQUENCE [LARGE SCALE GENOMIC DNA]</scope>
    <source>
        <strain evidence="1 2">DSM 101483</strain>
    </source>
</reference>
<proteinExistence type="predicted"/>